<gene>
    <name evidence="2" type="ORF">PRZ48_009986</name>
</gene>
<accession>A0ABR0ED93</accession>
<dbReference type="EMBL" id="JAXOVC010000007">
    <property type="protein sequence ID" value="KAK4499471.1"/>
    <property type="molecule type" value="Genomic_DNA"/>
</dbReference>
<dbReference type="PANTHER" id="PTHR40780:SF2">
    <property type="entry name" value="DUF3669 DOMAIN-CONTAINING PROTEIN"/>
    <property type="match status" value="1"/>
</dbReference>
<dbReference type="Proteomes" id="UP001305779">
    <property type="component" value="Unassembled WGS sequence"/>
</dbReference>
<dbReference type="PANTHER" id="PTHR40780">
    <property type="entry name" value="DUF3669 DOMAIN-CONTAINING PROTEIN"/>
    <property type="match status" value="1"/>
</dbReference>
<protein>
    <recommendedName>
        <fullName evidence="1">DUF3669 domain-containing protein</fullName>
    </recommendedName>
</protein>
<keyword evidence="3" id="KW-1185">Reference proteome</keyword>
<proteinExistence type="predicted"/>
<sequence>MTNTTTTIHEIGTGSCGRVYDLNGSIALKRARPGQGENLWNDFLMHIKILSALRSKAGRTIDVLVPEAKGFLTETNEALWAQLEGEALRDGGGFDEGMPRMGLLSERILPVEREVREALVGAFCSEAQREDVRRKRENEDCLVRVCLGEVDAQEEGRASKSVLRRAGTLQTTFSLRNFPLTLSKLDRAPDALLDPLTPTHLARNIAETLALLHWTAQCDARDVEFVIGGKGTLSNSAPHCHPPSYEELAALPGPTSTITPLFMAAYRRPLHLWLLDFNQVKLITMDEQGVDKAVSAFFDNKPKYYPRPYSGNEKMEALWKVFKEAYLAKSEDLTDTKLPQMFIDKVEEKQKSRMG</sequence>
<evidence type="ECO:0000313" key="2">
    <source>
        <dbReference type="EMBL" id="KAK4499471.1"/>
    </source>
</evidence>
<feature type="domain" description="DUF3669" evidence="1">
    <location>
        <begin position="272"/>
        <end position="336"/>
    </location>
</feature>
<comment type="caution">
    <text evidence="2">The sequence shown here is derived from an EMBL/GenBank/DDBJ whole genome shotgun (WGS) entry which is preliminary data.</text>
</comment>
<evidence type="ECO:0000313" key="3">
    <source>
        <dbReference type="Proteomes" id="UP001305779"/>
    </source>
</evidence>
<name>A0ABR0ED93_ZASCE</name>
<dbReference type="InterPro" id="IPR022137">
    <property type="entry name" value="Znf_prot_DUF3669"/>
</dbReference>
<evidence type="ECO:0000259" key="1">
    <source>
        <dbReference type="Pfam" id="PF12417"/>
    </source>
</evidence>
<dbReference type="Pfam" id="PF12417">
    <property type="entry name" value="DUF3669"/>
    <property type="match status" value="1"/>
</dbReference>
<organism evidence="2 3">
    <name type="scientific">Zasmidium cellare</name>
    <name type="common">Wine cellar mold</name>
    <name type="synonym">Racodium cellare</name>
    <dbReference type="NCBI Taxonomy" id="395010"/>
    <lineage>
        <taxon>Eukaryota</taxon>
        <taxon>Fungi</taxon>
        <taxon>Dikarya</taxon>
        <taxon>Ascomycota</taxon>
        <taxon>Pezizomycotina</taxon>
        <taxon>Dothideomycetes</taxon>
        <taxon>Dothideomycetidae</taxon>
        <taxon>Mycosphaerellales</taxon>
        <taxon>Mycosphaerellaceae</taxon>
        <taxon>Zasmidium</taxon>
    </lineage>
</organism>
<reference evidence="2 3" key="1">
    <citation type="journal article" date="2023" name="G3 (Bethesda)">
        <title>A chromosome-level genome assembly of Zasmidium syzygii isolated from banana leaves.</title>
        <authorList>
            <person name="van Westerhoven A.C."/>
            <person name="Mehrabi R."/>
            <person name="Talebi R."/>
            <person name="Steentjes M.B.F."/>
            <person name="Corcolon B."/>
            <person name="Chong P.A."/>
            <person name="Kema G.H.J."/>
            <person name="Seidl M.F."/>
        </authorList>
    </citation>
    <scope>NUCLEOTIDE SEQUENCE [LARGE SCALE GENOMIC DNA]</scope>
    <source>
        <strain evidence="2 3">P124</strain>
    </source>
</reference>